<feature type="region of interest" description="Disordered" evidence="3">
    <location>
        <begin position="239"/>
        <end position="284"/>
    </location>
</feature>
<accession>A0A9W4U4G3</accession>
<comment type="caution">
    <text evidence="4">The sequence shown here is derived from an EMBL/GenBank/DDBJ whole genome shotgun (WGS) entry which is preliminary data.</text>
</comment>
<proteinExistence type="inferred from homology"/>
<sequence length="355" mass="40433">MPPNINNTTQLAQNSDKMAAPISPEETLARFEELSVLEAEFEDAELELIRKSTALNEPLWKKRAEIVAKIPHFWTLVLEQIPVELETFIQPTDFQLFANSLQTIEVSRFEIDDPKGSPRSFSIKFGFDDNEYFFNKELEKKFWYRKSKDWAGLVSEPVKIVWKKGKDLTEGLTDAAYDLAQAKKTLAKTSGGKSKAKAEASLPEYKTLASKIEDDTEGAPSFFTWFGFVSSYRWISAEESEEADKEEKTRLEKLKRGEKLDDDEDEDDEDDDADYQETEVFPQGDECATLLAEDVWPSALRYFKQAHEADDEELSEIDVDDMDQDDSDGEIDIRGLVSKGRTSSTSPPSKKQRKA</sequence>
<dbReference type="GO" id="GO:0006334">
    <property type="term" value="P:nucleosome assembly"/>
    <property type="evidence" value="ECO:0007669"/>
    <property type="project" value="InterPro"/>
</dbReference>
<dbReference type="PANTHER" id="PTHR11875">
    <property type="entry name" value="TESTIS-SPECIFIC Y-ENCODED PROTEIN"/>
    <property type="match status" value="1"/>
</dbReference>
<dbReference type="Proteomes" id="UP001152607">
    <property type="component" value="Unassembled WGS sequence"/>
</dbReference>
<dbReference type="GO" id="GO:0005634">
    <property type="term" value="C:nucleus"/>
    <property type="evidence" value="ECO:0007669"/>
    <property type="project" value="InterPro"/>
</dbReference>
<dbReference type="Pfam" id="PF00956">
    <property type="entry name" value="NAP"/>
    <property type="match status" value="1"/>
</dbReference>
<gene>
    <name evidence="4" type="ORF">PDIGIT_LOCUS2735</name>
</gene>
<feature type="compositionally biased region" description="Basic and acidic residues" evidence="3">
    <location>
        <begin position="245"/>
        <end position="259"/>
    </location>
</feature>
<dbReference type="OrthoDB" id="19419at2759"/>
<evidence type="ECO:0008006" key="6">
    <source>
        <dbReference type="Google" id="ProtNLM"/>
    </source>
</evidence>
<protein>
    <recommendedName>
        <fullName evidence="6">Nap family protein</fullName>
    </recommendedName>
</protein>
<dbReference type="InterPro" id="IPR037231">
    <property type="entry name" value="NAP-like_sf"/>
</dbReference>
<name>A0A9W4U4G3_9PLEO</name>
<dbReference type="EMBL" id="CAOQHR010000002">
    <property type="protein sequence ID" value="CAI6298251.1"/>
    <property type="molecule type" value="Genomic_DNA"/>
</dbReference>
<evidence type="ECO:0000313" key="4">
    <source>
        <dbReference type="EMBL" id="CAI6298251.1"/>
    </source>
</evidence>
<reference evidence="4" key="1">
    <citation type="submission" date="2023-01" db="EMBL/GenBank/DDBJ databases">
        <authorList>
            <person name="Van Ghelder C."/>
            <person name="Rancurel C."/>
        </authorList>
    </citation>
    <scope>NUCLEOTIDE SEQUENCE</scope>
    <source>
        <strain evidence="4">CNCM I-4278</strain>
    </source>
</reference>
<dbReference type="InterPro" id="IPR002164">
    <property type="entry name" value="NAP_family"/>
</dbReference>
<feature type="compositionally biased region" description="Acidic residues" evidence="3">
    <location>
        <begin position="309"/>
        <end position="330"/>
    </location>
</feature>
<organism evidence="4 5">
    <name type="scientific">Periconia digitata</name>
    <dbReference type="NCBI Taxonomy" id="1303443"/>
    <lineage>
        <taxon>Eukaryota</taxon>
        <taxon>Fungi</taxon>
        <taxon>Dikarya</taxon>
        <taxon>Ascomycota</taxon>
        <taxon>Pezizomycotina</taxon>
        <taxon>Dothideomycetes</taxon>
        <taxon>Pleosporomycetidae</taxon>
        <taxon>Pleosporales</taxon>
        <taxon>Massarineae</taxon>
        <taxon>Periconiaceae</taxon>
        <taxon>Periconia</taxon>
    </lineage>
</organism>
<evidence type="ECO:0000256" key="2">
    <source>
        <dbReference type="RuleBase" id="RU003876"/>
    </source>
</evidence>
<dbReference type="AlphaFoldDB" id="A0A9W4U4G3"/>
<feature type="compositionally biased region" description="Acidic residues" evidence="3">
    <location>
        <begin position="260"/>
        <end position="277"/>
    </location>
</feature>
<feature type="compositionally biased region" description="Polar residues" evidence="3">
    <location>
        <begin position="340"/>
        <end position="349"/>
    </location>
</feature>
<dbReference type="SUPFAM" id="SSF143113">
    <property type="entry name" value="NAP-like"/>
    <property type="match status" value="1"/>
</dbReference>
<comment type="similarity">
    <text evidence="1 2">Belongs to the nucleosome assembly protein (NAP) family.</text>
</comment>
<evidence type="ECO:0000256" key="1">
    <source>
        <dbReference type="ARBA" id="ARBA00009947"/>
    </source>
</evidence>
<dbReference type="Gene3D" id="3.30.1120.90">
    <property type="entry name" value="Nucleosome assembly protein"/>
    <property type="match status" value="1"/>
</dbReference>
<evidence type="ECO:0000256" key="3">
    <source>
        <dbReference type="SAM" id="MobiDB-lite"/>
    </source>
</evidence>
<evidence type="ECO:0000313" key="5">
    <source>
        <dbReference type="Proteomes" id="UP001152607"/>
    </source>
</evidence>
<feature type="region of interest" description="Disordered" evidence="3">
    <location>
        <begin position="307"/>
        <end position="355"/>
    </location>
</feature>
<keyword evidence="5" id="KW-1185">Reference proteome</keyword>